<protein>
    <recommendedName>
        <fullName evidence="1">DSBA-like thioredoxin domain-containing protein</fullName>
    </recommendedName>
</protein>
<evidence type="ECO:0000313" key="2">
    <source>
        <dbReference type="EMBL" id="VAW50360.1"/>
    </source>
</evidence>
<organism evidence="2">
    <name type="scientific">hydrothermal vent metagenome</name>
    <dbReference type="NCBI Taxonomy" id="652676"/>
    <lineage>
        <taxon>unclassified sequences</taxon>
        <taxon>metagenomes</taxon>
        <taxon>ecological metagenomes</taxon>
    </lineage>
</organism>
<dbReference type="GO" id="GO:0016491">
    <property type="term" value="F:oxidoreductase activity"/>
    <property type="evidence" value="ECO:0007669"/>
    <property type="project" value="InterPro"/>
</dbReference>
<reference evidence="2" key="1">
    <citation type="submission" date="2018-06" db="EMBL/GenBank/DDBJ databases">
        <authorList>
            <person name="Zhirakovskaya E."/>
        </authorList>
    </citation>
    <scope>NUCLEOTIDE SEQUENCE</scope>
</reference>
<dbReference type="PANTHER" id="PTHR13887">
    <property type="entry name" value="GLUTATHIONE S-TRANSFERASE KAPPA"/>
    <property type="match status" value="1"/>
</dbReference>
<sequence length="232" mass="26412">MTIKVEYFSDVLCVWAYGGQIRMDELKRDFSGNIEIDYRFVPIFGSGKQQVKNTWKEKGGLSGFSAYLQEVAKSWPHISLSSELWTGVAPESSTSAHLYLKAIQLLAYSGEIDKAPLDKFNGRTIFEETIWQFRDAFFREGKDIARRSVQDEIANELGLPLNHIHELINSGRAHAALHRDDEARHQYKVPGSPTLVLNEGRQLLYGNVGYRIIDANVRELLHNSNHDEASWC</sequence>
<proteinExistence type="predicted"/>
<dbReference type="PANTHER" id="PTHR13887:SF41">
    <property type="entry name" value="THIOREDOXIN SUPERFAMILY PROTEIN"/>
    <property type="match status" value="1"/>
</dbReference>
<dbReference type="InterPro" id="IPR036249">
    <property type="entry name" value="Thioredoxin-like_sf"/>
</dbReference>
<evidence type="ECO:0000259" key="1">
    <source>
        <dbReference type="Pfam" id="PF01323"/>
    </source>
</evidence>
<dbReference type="AlphaFoldDB" id="A0A3B0WD75"/>
<accession>A0A3B0WD75</accession>
<dbReference type="SUPFAM" id="SSF52833">
    <property type="entry name" value="Thioredoxin-like"/>
    <property type="match status" value="1"/>
</dbReference>
<gene>
    <name evidence="2" type="ORF">MNBD_GAMMA05-1381</name>
</gene>
<feature type="domain" description="DSBA-like thioredoxin" evidence="1">
    <location>
        <begin position="130"/>
        <end position="208"/>
    </location>
</feature>
<dbReference type="InterPro" id="IPR001853">
    <property type="entry name" value="DSBA-like_thioredoxin_dom"/>
</dbReference>
<name>A0A3B0WD75_9ZZZZ</name>
<dbReference type="Pfam" id="PF01323">
    <property type="entry name" value="DSBA"/>
    <property type="match status" value="1"/>
</dbReference>
<dbReference type="Gene3D" id="3.40.30.10">
    <property type="entry name" value="Glutaredoxin"/>
    <property type="match status" value="1"/>
</dbReference>
<dbReference type="EMBL" id="UOFE01000002">
    <property type="protein sequence ID" value="VAW50360.1"/>
    <property type="molecule type" value="Genomic_DNA"/>
</dbReference>